<accession>U9TN80</accession>
<proteinExistence type="predicted"/>
<evidence type="ECO:0000313" key="1">
    <source>
        <dbReference type="EMBL" id="ESA04801.1"/>
    </source>
</evidence>
<gene>
    <name evidence="1" type="ORF">GLOINDRAFT_4256</name>
</gene>
<reference evidence="1" key="1">
    <citation type="submission" date="2013-07" db="EMBL/GenBank/DDBJ databases">
        <title>The genome of an arbuscular mycorrhizal fungus provides insights into the evolution of the oldest plant symbiosis.</title>
        <authorList>
            <consortium name="DOE Joint Genome Institute"/>
            <person name="Tisserant E."/>
            <person name="Malbreil M."/>
            <person name="Kuo A."/>
            <person name="Kohler A."/>
            <person name="Symeonidi A."/>
            <person name="Balestrini R."/>
            <person name="Charron P."/>
            <person name="Duensing N."/>
            <person name="Frei-dit-Frey N."/>
            <person name="Gianinazzi-Pearson V."/>
            <person name="Gilbert B."/>
            <person name="Handa Y."/>
            <person name="Hijri M."/>
            <person name="Kaul R."/>
            <person name="Kawaguchi M."/>
            <person name="Krajinski F."/>
            <person name="Lammers P."/>
            <person name="Lapierre D."/>
            <person name="Masclaux F.G."/>
            <person name="Murat C."/>
            <person name="Morin E."/>
            <person name="Ndikumana S."/>
            <person name="Pagni M."/>
            <person name="Petitpierre D."/>
            <person name="Requena N."/>
            <person name="Rosikiewicz P."/>
            <person name="Riley R."/>
            <person name="Saito K."/>
            <person name="San Clemente H."/>
            <person name="Shapiro H."/>
            <person name="van Tuinen D."/>
            <person name="Becard G."/>
            <person name="Bonfante P."/>
            <person name="Paszkowski U."/>
            <person name="Shachar-Hill Y."/>
            <person name="Young J.P."/>
            <person name="Sanders I.R."/>
            <person name="Henrissat B."/>
            <person name="Rensing S.A."/>
            <person name="Grigoriev I.V."/>
            <person name="Corradi N."/>
            <person name="Roux C."/>
            <person name="Martin F."/>
        </authorList>
    </citation>
    <scope>NUCLEOTIDE SEQUENCE</scope>
    <source>
        <strain evidence="1">DAOM 197198</strain>
    </source>
</reference>
<dbReference type="AlphaFoldDB" id="U9TN80"/>
<protein>
    <submittedName>
        <fullName evidence="1">Uncharacterized protein</fullName>
    </submittedName>
</protein>
<dbReference type="EMBL" id="KI293987">
    <property type="protein sequence ID" value="ESA04801.1"/>
    <property type="molecule type" value="Genomic_DNA"/>
</dbReference>
<dbReference type="HOGENOM" id="CLU_3033557_0_0_1"/>
<sequence>MEYADYVGLTNRDFHSGNILKVYSVMPILLIWDYANQRRRVLPHVETKVLKGRKL</sequence>
<organism evidence="1">
    <name type="scientific">Rhizophagus irregularis (strain DAOM 181602 / DAOM 197198 / MUCL 43194)</name>
    <name type="common">Arbuscular mycorrhizal fungus</name>
    <name type="synonym">Glomus intraradices</name>
    <dbReference type="NCBI Taxonomy" id="747089"/>
    <lineage>
        <taxon>Eukaryota</taxon>
        <taxon>Fungi</taxon>
        <taxon>Fungi incertae sedis</taxon>
        <taxon>Mucoromycota</taxon>
        <taxon>Glomeromycotina</taxon>
        <taxon>Glomeromycetes</taxon>
        <taxon>Glomerales</taxon>
        <taxon>Glomeraceae</taxon>
        <taxon>Rhizophagus</taxon>
    </lineage>
</organism>
<name>U9TN80_RHIID</name>